<dbReference type="AlphaFoldDB" id="I7G833"/>
<name>I7G833_MACFA</name>
<dbReference type="EMBL" id="AB173766">
    <property type="protein sequence ID" value="BAE90828.1"/>
    <property type="molecule type" value="mRNA"/>
</dbReference>
<evidence type="ECO:0000313" key="1">
    <source>
        <dbReference type="EMBL" id="BAE90828.1"/>
    </source>
</evidence>
<reference evidence="1" key="1">
    <citation type="journal article" date="2007" name="PLoS Biol.">
        <title>Rate of evolution in brain-expressed genes in humans and other primates.</title>
        <authorList>
            <person name="Wang H.-Y."/>
            <person name="Chien H.-C."/>
            <person name="Osada N."/>
            <person name="Hashimoto K."/>
            <person name="Sugano S."/>
            <person name="Gojobori T."/>
            <person name="Chou C.-K."/>
            <person name="Tsai S.-F."/>
            <person name="Wu C.-I."/>
            <person name="Shen C.-K.J."/>
        </authorList>
    </citation>
    <scope>NUCLEOTIDE SEQUENCE</scope>
</reference>
<protein>
    <submittedName>
        <fullName evidence="1">Macaca fascicularis brain cDNA clone: QmoA-10115, similar to human similar to Piccolo protein (Aczonin) (LOC392742), mRNA, RefSeq: XM_374484.1</fullName>
    </submittedName>
</protein>
<accession>I7G833</accession>
<sequence>MFHLVTHHPLPELSRPVCQLVKVEEEYQLWPRILKKKAHSVLLASQWEWPGLQLDPCHQYLQTPGISLDQATHCLKFSNT</sequence>
<proteinExistence type="evidence at transcript level"/>
<organism evidence="1">
    <name type="scientific">Macaca fascicularis</name>
    <name type="common">Crab-eating macaque</name>
    <name type="synonym">Cynomolgus monkey</name>
    <dbReference type="NCBI Taxonomy" id="9541"/>
    <lineage>
        <taxon>Eukaryota</taxon>
        <taxon>Metazoa</taxon>
        <taxon>Chordata</taxon>
        <taxon>Craniata</taxon>
        <taxon>Vertebrata</taxon>
        <taxon>Euteleostomi</taxon>
        <taxon>Mammalia</taxon>
        <taxon>Eutheria</taxon>
        <taxon>Euarchontoglires</taxon>
        <taxon>Primates</taxon>
        <taxon>Haplorrhini</taxon>
        <taxon>Catarrhini</taxon>
        <taxon>Cercopithecidae</taxon>
        <taxon>Cercopithecinae</taxon>
        <taxon>Macaca</taxon>
    </lineage>
</organism>